<organism evidence="2 3">
    <name type="scientific">Escherichia coli</name>
    <dbReference type="NCBI Taxonomy" id="562"/>
    <lineage>
        <taxon>Bacteria</taxon>
        <taxon>Pseudomonadati</taxon>
        <taxon>Pseudomonadota</taxon>
        <taxon>Gammaproteobacteria</taxon>
        <taxon>Enterobacterales</taxon>
        <taxon>Enterobacteriaceae</taxon>
        <taxon>Escherichia</taxon>
    </lineage>
</organism>
<feature type="compositionally biased region" description="Polar residues" evidence="1">
    <location>
        <begin position="1"/>
        <end position="12"/>
    </location>
</feature>
<accession>A0A376M1T4</accession>
<sequence length="30" mass="3466">MQLNVDKQNSPSVRRVLREKQGEQGEPEGR</sequence>
<dbReference type="Proteomes" id="UP000254043">
    <property type="component" value="Unassembled WGS sequence"/>
</dbReference>
<feature type="region of interest" description="Disordered" evidence="1">
    <location>
        <begin position="1"/>
        <end position="30"/>
    </location>
</feature>
<feature type="compositionally biased region" description="Basic and acidic residues" evidence="1">
    <location>
        <begin position="16"/>
        <end position="30"/>
    </location>
</feature>
<protein>
    <submittedName>
        <fullName evidence="2">Uncharacterized protein</fullName>
    </submittedName>
</protein>
<dbReference type="EMBL" id="UGAK01000001">
    <property type="protein sequence ID" value="STF91418.1"/>
    <property type="molecule type" value="Genomic_DNA"/>
</dbReference>
<evidence type="ECO:0000256" key="1">
    <source>
        <dbReference type="SAM" id="MobiDB-lite"/>
    </source>
</evidence>
<dbReference type="AlphaFoldDB" id="A0A376M1T4"/>
<proteinExistence type="predicted"/>
<name>A0A376M1T4_ECOLX</name>
<reference evidence="2 3" key="1">
    <citation type="submission" date="2018-06" db="EMBL/GenBank/DDBJ databases">
        <authorList>
            <consortium name="Pathogen Informatics"/>
            <person name="Doyle S."/>
        </authorList>
    </citation>
    <scope>NUCLEOTIDE SEQUENCE [LARGE SCALE GENOMIC DNA]</scope>
    <source>
        <strain evidence="2 3">NCTC7927</strain>
    </source>
</reference>
<evidence type="ECO:0000313" key="3">
    <source>
        <dbReference type="Proteomes" id="UP000254043"/>
    </source>
</evidence>
<evidence type="ECO:0000313" key="2">
    <source>
        <dbReference type="EMBL" id="STF91418.1"/>
    </source>
</evidence>
<gene>
    <name evidence="2" type="ORF">NCTC7927_00047</name>
</gene>